<dbReference type="HOGENOM" id="CLU_009100_2_1_0"/>
<evidence type="ECO:0000259" key="3">
    <source>
        <dbReference type="Pfam" id="PF07731"/>
    </source>
</evidence>
<keyword evidence="6" id="KW-1185">Reference proteome</keyword>
<dbReference type="KEGG" id="gma:AciX8_4064"/>
<organism evidence="5 6">
    <name type="scientific">Granulicella mallensis (strain ATCC BAA-1857 / DSM 23137 / MP5ACTX8)</name>
    <dbReference type="NCBI Taxonomy" id="682795"/>
    <lineage>
        <taxon>Bacteria</taxon>
        <taxon>Pseudomonadati</taxon>
        <taxon>Acidobacteriota</taxon>
        <taxon>Terriglobia</taxon>
        <taxon>Terriglobales</taxon>
        <taxon>Acidobacteriaceae</taxon>
        <taxon>Granulicella</taxon>
    </lineage>
</organism>
<protein>
    <submittedName>
        <fullName evidence="5">Multicopper oxidase type 2</fullName>
    </submittedName>
</protein>
<dbReference type="AlphaFoldDB" id="G8NQ11"/>
<proteinExistence type="predicted"/>
<dbReference type="Pfam" id="PF07731">
    <property type="entry name" value="Cu-oxidase_2"/>
    <property type="match status" value="1"/>
</dbReference>
<keyword evidence="2" id="KW-0560">Oxidoreductase</keyword>
<accession>G8NQ11</accession>
<evidence type="ECO:0000256" key="2">
    <source>
        <dbReference type="ARBA" id="ARBA00023002"/>
    </source>
</evidence>
<dbReference type="CDD" id="cd13900">
    <property type="entry name" value="CuRO_3_Tth-MCO_like"/>
    <property type="match status" value="1"/>
</dbReference>
<feature type="domain" description="Plastocyanin-like" evidence="3">
    <location>
        <begin position="392"/>
        <end position="501"/>
    </location>
</feature>
<feature type="domain" description="Plastocyanin-like" evidence="4">
    <location>
        <begin position="69"/>
        <end position="179"/>
    </location>
</feature>
<dbReference type="PANTHER" id="PTHR11709">
    <property type="entry name" value="MULTI-COPPER OXIDASE"/>
    <property type="match status" value="1"/>
</dbReference>
<dbReference type="GO" id="GO:0016491">
    <property type="term" value="F:oxidoreductase activity"/>
    <property type="evidence" value="ECO:0007669"/>
    <property type="project" value="UniProtKB-KW"/>
</dbReference>
<dbReference type="InterPro" id="IPR045087">
    <property type="entry name" value="Cu-oxidase_fam"/>
</dbReference>
<evidence type="ECO:0000259" key="4">
    <source>
        <dbReference type="Pfam" id="PF07732"/>
    </source>
</evidence>
<evidence type="ECO:0000313" key="5">
    <source>
        <dbReference type="EMBL" id="AEU38345.1"/>
    </source>
</evidence>
<dbReference type="PANTHER" id="PTHR11709:SF2">
    <property type="entry name" value="MULTICOPPER OXIDASE LPR1"/>
    <property type="match status" value="1"/>
</dbReference>
<dbReference type="SUPFAM" id="SSF49503">
    <property type="entry name" value="Cupredoxins"/>
    <property type="match status" value="3"/>
</dbReference>
<reference evidence="5 6" key="1">
    <citation type="submission" date="2011-11" db="EMBL/GenBank/DDBJ databases">
        <title>Complete sequence of Granulicella mallensis MP5ACTX8.</title>
        <authorList>
            <consortium name="US DOE Joint Genome Institute"/>
            <person name="Lucas S."/>
            <person name="Copeland A."/>
            <person name="Lapidus A."/>
            <person name="Cheng J.-F."/>
            <person name="Goodwin L."/>
            <person name="Pitluck S."/>
            <person name="Peters L."/>
            <person name="Lu M."/>
            <person name="Detter J.C."/>
            <person name="Han C."/>
            <person name="Tapia R."/>
            <person name="Land M."/>
            <person name="Hauser L."/>
            <person name="Kyrpides N."/>
            <person name="Ivanova N."/>
            <person name="Mikhailova N."/>
            <person name="Pagani I."/>
            <person name="Rawat S."/>
            <person name="Mannisto M."/>
            <person name="Haggblom M."/>
            <person name="Woyke T."/>
        </authorList>
    </citation>
    <scope>NUCLEOTIDE SEQUENCE [LARGE SCALE GENOMIC DNA]</scope>
    <source>
        <strain evidence="6">ATCC BAA-1857 / DSM 23137 / MP5ACTX8</strain>
    </source>
</reference>
<dbReference type="eggNOG" id="COG2132">
    <property type="taxonomic scope" value="Bacteria"/>
</dbReference>
<dbReference type="PROSITE" id="PS00080">
    <property type="entry name" value="MULTICOPPER_OXIDASE2"/>
    <property type="match status" value="1"/>
</dbReference>
<dbReference type="GO" id="GO:0005507">
    <property type="term" value="F:copper ion binding"/>
    <property type="evidence" value="ECO:0007669"/>
    <property type="project" value="InterPro"/>
</dbReference>
<dbReference type="Proteomes" id="UP000007113">
    <property type="component" value="Chromosome"/>
</dbReference>
<keyword evidence="1" id="KW-0479">Metal-binding</keyword>
<dbReference type="InterPro" id="IPR002355">
    <property type="entry name" value="Cu_oxidase_Cu_BS"/>
</dbReference>
<name>G8NQ11_GRAMM</name>
<dbReference type="STRING" id="682795.AciX8_4064"/>
<sequence precursor="true">MKTHWLSRLLRTAGLLAFVSTLGVEVLSAQTTMPPIGTPLSEPPEARTPLVLRAVNDPTSGRGAFSFEGREVPPVIRVSPGQKLRITYLNRMQVSSGEVCVDGPCRNMTNLHFHGLHVSPESPQDDVLSMMAMPGESLHYTVDIPLDQPSGLYWYHTHPHGESYQQDLDGMSGAIVVEGIERYVPRLRGLKEQILILRDAELHQGDEATKRLEASVDIPRTICGEAPGAPGRIFTVNGTVRPRIAIAPGEKQFWRIVNASPDLYADLMIDSEDMTLVALDGMPLGYHNPDHPTESVRHVLLAPAGRLEAIVTGPAFGAKASLRSLCVNTGPDGDPNPAMVIADLDPAGRQDTSTRSKQSVADSQKTIYRPLSSHAIQELEKHDAAFVVNFTEDKKGFYINDKKYTPSDDPMVTVKTGNYVRWRVVNRTHEIHPFHIHQVHFLVYGKNGSLIRDPKWMDTVNLDPGQSLDLLMDFTDPIIRGISVFHCHLLKHEDKGMMAKIRFE</sequence>
<dbReference type="Gene3D" id="2.60.40.420">
    <property type="entry name" value="Cupredoxins - blue copper proteins"/>
    <property type="match status" value="3"/>
</dbReference>
<gene>
    <name evidence="5" type="ordered locus">AciX8_4064</name>
</gene>
<evidence type="ECO:0000313" key="6">
    <source>
        <dbReference type="Proteomes" id="UP000007113"/>
    </source>
</evidence>
<dbReference type="CDD" id="cd13853">
    <property type="entry name" value="CuRO_1_Tth-MCO_like"/>
    <property type="match status" value="1"/>
</dbReference>
<dbReference type="InterPro" id="IPR011706">
    <property type="entry name" value="Cu-oxidase_C"/>
</dbReference>
<dbReference type="Pfam" id="PF07732">
    <property type="entry name" value="Cu-oxidase_3"/>
    <property type="match status" value="1"/>
</dbReference>
<dbReference type="InterPro" id="IPR011707">
    <property type="entry name" value="Cu-oxidase-like_N"/>
</dbReference>
<dbReference type="InterPro" id="IPR008972">
    <property type="entry name" value="Cupredoxin"/>
</dbReference>
<dbReference type="EMBL" id="CP003130">
    <property type="protein sequence ID" value="AEU38345.1"/>
    <property type="molecule type" value="Genomic_DNA"/>
</dbReference>
<evidence type="ECO:0000256" key="1">
    <source>
        <dbReference type="ARBA" id="ARBA00022723"/>
    </source>
</evidence>